<dbReference type="PANTHER" id="PTHR43477:SF1">
    <property type="entry name" value="DIHYDROANTICAPSIN 7-DEHYDROGENASE"/>
    <property type="match status" value="1"/>
</dbReference>
<dbReference type="InterPro" id="IPR057326">
    <property type="entry name" value="KR_dom"/>
</dbReference>
<dbReference type="GO" id="GO:0016491">
    <property type="term" value="F:oxidoreductase activity"/>
    <property type="evidence" value="ECO:0007669"/>
    <property type="project" value="UniProtKB-KW"/>
</dbReference>
<accession>A0A0N9I4N3</accession>
<evidence type="ECO:0000259" key="3">
    <source>
        <dbReference type="SMART" id="SM00822"/>
    </source>
</evidence>
<reference evidence="4 5" key="1">
    <citation type="submission" date="2015-07" db="EMBL/GenBank/DDBJ databases">
        <title>Genome sequencing of Kibdelosporangium phytohabitans.</title>
        <authorList>
            <person name="Qin S."/>
            <person name="Xing K."/>
        </authorList>
    </citation>
    <scope>NUCLEOTIDE SEQUENCE [LARGE SCALE GENOMIC DNA]</scope>
    <source>
        <strain evidence="4 5">KLBMP1111</strain>
    </source>
</reference>
<dbReference type="InterPro" id="IPR051122">
    <property type="entry name" value="SDR_DHRS6-like"/>
</dbReference>
<evidence type="ECO:0000256" key="2">
    <source>
        <dbReference type="ARBA" id="ARBA00023002"/>
    </source>
</evidence>
<dbReference type="InterPro" id="IPR036291">
    <property type="entry name" value="NAD(P)-bd_dom_sf"/>
</dbReference>
<dbReference type="Pfam" id="PF13561">
    <property type="entry name" value="adh_short_C2"/>
    <property type="match status" value="1"/>
</dbReference>
<keyword evidence="2" id="KW-0560">Oxidoreductase</keyword>
<dbReference type="Gene3D" id="3.40.50.720">
    <property type="entry name" value="NAD(P)-binding Rossmann-like Domain"/>
    <property type="match status" value="1"/>
</dbReference>
<dbReference type="PANTHER" id="PTHR43477">
    <property type="entry name" value="DIHYDROANTICAPSIN 7-DEHYDROGENASE"/>
    <property type="match status" value="1"/>
</dbReference>
<dbReference type="InterPro" id="IPR002347">
    <property type="entry name" value="SDR_fam"/>
</dbReference>
<dbReference type="CDD" id="cd05233">
    <property type="entry name" value="SDR_c"/>
    <property type="match status" value="1"/>
</dbReference>
<dbReference type="SUPFAM" id="SSF51735">
    <property type="entry name" value="NAD(P)-binding Rossmann-fold domains"/>
    <property type="match status" value="1"/>
</dbReference>
<keyword evidence="5" id="KW-1185">Reference proteome</keyword>
<comment type="similarity">
    <text evidence="1">Belongs to the short-chain dehydrogenases/reductases (SDR) family.</text>
</comment>
<protein>
    <submittedName>
        <fullName evidence="4">Oxidoreductase</fullName>
    </submittedName>
</protein>
<dbReference type="EMBL" id="CP012752">
    <property type="protein sequence ID" value="ALG09802.1"/>
    <property type="molecule type" value="Genomic_DNA"/>
</dbReference>
<dbReference type="SMART" id="SM00822">
    <property type="entry name" value="PKS_KR"/>
    <property type="match status" value="1"/>
</dbReference>
<organism evidence="4 5">
    <name type="scientific">Kibdelosporangium phytohabitans</name>
    <dbReference type="NCBI Taxonomy" id="860235"/>
    <lineage>
        <taxon>Bacteria</taxon>
        <taxon>Bacillati</taxon>
        <taxon>Actinomycetota</taxon>
        <taxon>Actinomycetes</taxon>
        <taxon>Pseudonocardiales</taxon>
        <taxon>Pseudonocardiaceae</taxon>
        <taxon>Kibdelosporangium</taxon>
    </lineage>
</organism>
<evidence type="ECO:0000313" key="4">
    <source>
        <dbReference type="EMBL" id="ALG09802.1"/>
    </source>
</evidence>
<dbReference type="OrthoDB" id="3622357at2"/>
<dbReference type="KEGG" id="kphy:AOZ06_25495"/>
<dbReference type="PROSITE" id="PS00061">
    <property type="entry name" value="ADH_SHORT"/>
    <property type="match status" value="1"/>
</dbReference>
<feature type="domain" description="Ketoreductase" evidence="3">
    <location>
        <begin position="3"/>
        <end position="183"/>
    </location>
</feature>
<dbReference type="STRING" id="860235.AOZ06_25495"/>
<dbReference type="AlphaFoldDB" id="A0A0N9I4N3"/>
<sequence length="240" mass="24994">MTGVVVLGGAGGIGSAVVRALRAQDRKVSVVDMAAPPEEPVEGVSWVTGDATDPVVVEAAFEALDGEVTGLVHCLIGEHRAPLSAQTPDALRRVLDLGAVSALFPLQRLLVHAGGRPSAAVLVSSIQAVFVADWQAPYAMAKAALEALGRAAAVEFGPHGLRCNTIRPGFVAVDRNARRWQDADVRDALISVQPLGRLAQPGDIADVITFLLSDQASSITGSTITVDGAQTTVLREPWTP</sequence>
<name>A0A0N9I4N3_9PSEU</name>
<gene>
    <name evidence="4" type="ORF">AOZ06_25495</name>
</gene>
<dbReference type="RefSeq" id="WP_054291706.1">
    <property type="nucleotide sequence ID" value="NZ_CP012752.1"/>
</dbReference>
<dbReference type="Proteomes" id="UP000063699">
    <property type="component" value="Chromosome"/>
</dbReference>
<dbReference type="PRINTS" id="PR00081">
    <property type="entry name" value="GDHRDH"/>
</dbReference>
<evidence type="ECO:0000313" key="5">
    <source>
        <dbReference type="Proteomes" id="UP000063699"/>
    </source>
</evidence>
<evidence type="ECO:0000256" key="1">
    <source>
        <dbReference type="ARBA" id="ARBA00006484"/>
    </source>
</evidence>
<proteinExistence type="inferred from homology"/>
<dbReference type="InterPro" id="IPR020904">
    <property type="entry name" value="Sc_DH/Rdtase_CS"/>
</dbReference>